<dbReference type="CDD" id="cd06261">
    <property type="entry name" value="TM_PBP2"/>
    <property type="match status" value="1"/>
</dbReference>
<dbReference type="PANTHER" id="PTHR30450:SF5">
    <property type="entry name" value="HISTIDINE TRANSPORT SYSTEM PERMEASE PROTEIN HISM"/>
    <property type="match status" value="1"/>
</dbReference>
<evidence type="ECO:0000256" key="9">
    <source>
        <dbReference type="ARBA" id="ARBA00046835"/>
    </source>
</evidence>
<name>A0A4R0XKZ2_9BURK</name>
<evidence type="ECO:0000256" key="2">
    <source>
        <dbReference type="ARBA" id="ARBA00010072"/>
    </source>
</evidence>
<keyword evidence="7 10" id="KW-0472">Membrane</keyword>
<evidence type="ECO:0000256" key="7">
    <source>
        <dbReference type="ARBA" id="ARBA00023136"/>
    </source>
</evidence>
<evidence type="ECO:0000256" key="6">
    <source>
        <dbReference type="ARBA" id="ARBA00022989"/>
    </source>
</evidence>
<feature type="transmembrane region" description="Helical" evidence="10">
    <location>
        <begin position="198"/>
        <end position="221"/>
    </location>
</feature>
<comment type="similarity">
    <text evidence="2">Belongs to the binding-protein-dependent transport system permease family. HisMQ subfamily.</text>
</comment>
<dbReference type="InterPro" id="IPR010065">
    <property type="entry name" value="AA_ABC_transptr_permease_3TM"/>
</dbReference>
<evidence type="ECO:0000259" key="11">
    <source>
        <dbReference type="PROSITE" id="PS50928"/>
    </source>
</evidence>
<dbReference type="Pfam" id="PF00528">
    <property type="entry name" value="BPD_transp_1"/>
    <property type="match status" value="1"/>
</dbReference>
<dbReference type="GO" id="GO:0043190">
    <property type="term" value="C:ATP-binding cassette (ABC) transporter complex"/>
    <property type="evidence" value="ECO:0007669"/>
    <property type="project" value="InterPro"/>
</dbReference>
<dbReference type="SUPFAM" id="SSF161098">
    <property type="entry name" value="MetI-like"/>
    <property type="match status" value="1"/>
</dbReference>
<protein>
    <recommendedName>
        <fullName evidence="8">Histidine/lysine/arginine/ornithine transport system permease protein HisM</fullName>
    </recommendedName>
</protein>
<feature type="domain" description="ABC transmembrane type-1" evidence="11">
    <location>
        <begin position="23"/>
        <end position="221"/>
    </location>
</feature>
<dbReference type="Proteomes" id="UP000294200">
    <property type="component" value="Unassembled WGS sequence"/>
</dbReference>
<keyword evidence="13" id="KW-1185">Reference proteome</keyword>
<organism evidence="12 13">
    <name type="scientific">Paraburkholderia steynii</name>
    <dbReference type="NCBI Taxonomy" id="1245441"/>
    <lineage>
        <taxon>Bacteria</taxon>
        <taxon>Pseudomonadati</taxon>
        <taxon>Pseudomonadota</taxon>
        <taxon>Betaproteobacteria</taxon>
        <taxon>Burkholderiales</taxon>
        <taxon>Burkholderiaceae</taxon>
        <taxon>Paraburkholderia</taxon>
    </lineage>
</organism>
<dbReference type="PROSITE" id="PS50928">
    <property type="entry name" value="ABC_TM1"/>
    <property type="match status" value="1"/>
</dbReference>
<dbReference type="InterPro" id="IPR051322">
    <property type="entry name" value="AA_ABC_Transporter_Permease"/>
</dbReference>
<dbReference type="InterPro" id="IPR035906">
    <property type="entry name" value="MetI-like_sf"/>
</dbReference>
<proteinExistence type="inferred from homology"/>
<evidence type="ECO:0000256" key="4">
    <source>
        <dbReference type="ARBA" id="ARBA00022475"/>
    </source>
</evidence>
<dbReference type="GO" id="GO:0006865">
    <property type="term" value="P:amino acid transport"/>
    <property type="evidence" value="ECO:0007669"/>
    <property type="project" value="TreeGrafter"/>
</dbReference>
<keyword evidence="6 10" id="KW-1133">Transmembrane helix</keyword>
<evidence type="ECO:0000313" key="12">
    <source>
        <dbReference type="EMBL" id="TCG09565.1"/>
    </source>
</evidence>
<keyword evidence="5 10" id="KW-0812">Transmembrane</keyword>
<keyword evidence="4" id="KW-1003">Cell membrane</keyword>
<dbReference type="Gene3D" id="1.10.3720.10">
    <property type="entry name" value="MetI-like"/>
    <property type="match status" value="1"/>
</dbReference>
<comment type="subunit">
    <text evidence="9">The HisPMQJ complex is composed of two ATP-binding proteins (HisP), two transmembrane proteins (HisM and HisQ) and a solute-binding protein (HisJ). The HisPMQ-ArgT complex is composed of two ATP-binding proteins (HisP), two transmembrane proteins (HisM and HisQ) and a solute-binding protein (ArgT).</text>
</comment>
<dbReference type="AlphaFoldDB" id="A0A4R0XKZ2"/>
<feature type="transmembrane region" description="Helical" evidence="10">
    <location>
        <begin position="20"/>
        <end position="44"/>
    </location>
</feature>
<evidence type="ECO:0000256" key="5">
    <source>
        <dbReference type="ARBA" id="ARBA00022692"/>
    </source>
</evidence>
<dbReference type="EMBL" id="MWML01000009">
    <property type="protein sequence ID" value="TCG09565.1"/>
    <property type="molecule type" value="Genomic_DNA"/>
</dbReference>
<keyword evidence="3 10" id="KW-0813">Transport</keyword>
<sequence length="276" mass="30729">MIGLLRQYWEPLLVFDGDHFSGLVVTLWLLVLSVAFGFVLAVPLSIARNSPNRYVSGVVKAYTFAIRGTPLYVQLLLIYTGVYGLEFVRSSDILSTFFRSGMNCTVLAFSLSTSAYTTEIFAGAMRAIPHGEIEAARACGMSAGAIYRVVIIPATLRRALPMYSNEIILMLHATTLAFTATVPEIMKVVRDMNAATYMTFSSFTIAALIYLAISFVLIGAFKKAEKKWLAFLAPRSIGAGRKINCKFARRVQRFIGRFMMLLSIKWPPKHLHRDSD</sequence>
<reference evidence="12 13" key="1">
    <citation type="submission" date="2017-02" db="EMBL/GenBank/DDBJ databases">
        <title>Paraburkholderia sophoroidis sp. nov. and Paraburkholderia steynii sp. nov. rhizobial symbionts of the fynbos legume Hypocalyptus sophoroides.</title>
        <authorList>
            <person name="Steenkamp E.T."/>
            <person name="Beukes C.W."/>
            <person name="Van Zyl E."/>
            <person name="Avontuur J."/>
            <person name="Chan W.Y."/>
            <person name="Hassen A."/>
            <person name="Palmer M."/>
            <person name="Mthombeni L."/>
            <person name="Phalane F."/>
            <person name="Sereme K."/>
            <person name="Venter S.N."/>
        </authorList>
    </citation>
    <scope>NUCLEOTIDE SEQUENCE [LARGE SCALE GENOMIC DNA]</scope>
    <source>
        <strain evidence="12 13">HC1.1ba</strain>
    </source>
</reference>
<accession>A0A4R0XKZ2</accession>
<evidence type="ECO:0000313" key="13">
    <source>
        <dbReference type="Proteomes" id="UP000294200"/>
    </source>
</evidence>
<evidence type="ECO:0000256" key="8">
    <source>
        <dbReference type="ARBA" id="ARBA00039779"/>
    </source>
</evidence>
<dbReference type="NCBIfam" id="NF011651">
    <property type="entry name" value="PRK15069.1"/>
    <property type="match status" value="1"/>
</dbReference>
<evidence type="ECO:0000256" key="3">
    <source>
        <dbReference type="ARBA" id="ARBA00022448"/>
    </source>
</evidence>
<evidence type="ECO:0000256" key="10">
    <source>
        <dbReference type="RuleBase" id="RU363032"/>
    </source>
</evidence>
<comment type="subcellular location">
    <subcellularLocation>
        <location evidence="1">Cell inner membrane</location>
        <topology evidence="1">Multi-pass membrane protein</topology>
    </subcellularLocation>
    <subcellularLocation>
        <location evidence="10">Cell membrane</location>
        <topology evidence="10">Multi-pass membrane protein</topology>
    </subcellularLocation>
</comment>
<evidence type="ECO:0000256" key="1">
    <source>
        <dbReference type="ARBA" id="ARBA00004429"/>
    </source>
</evidence>
<dbReference type="PANTHER" id="PTHR30450">
    <property type="entry name" value="ABC TRANSPORTER PERMEASE"/>
    <property type="match status" value="1"/>
</dbReference>
<gene>
    <name evidence="12" type="ORF">BZM27_04350</name>
</gene>
<comment type="caution">
    <text evidence="12">The sequence shown here is derived from an EMBL/GenBank/DDBJ whole genome shotgun (WGS) entry which is preliminary data.</text>
</comment>
<dbReference type="InterPro" id="IPR000515">
    <property type="entry name" value="MetI-like"/>
</dbReference>
<dbReference type="NCBIfam" id="TIGR01726">
    <property type="entry name" value="HEQRo_perm_3TM"/>
    <property type="match status" value="1"/>
</dbReference>
<dbReference type="GO" id="GO:0022857">
    <property type="term" value="F:transmembrane transporter activity"/>
    <property type="evidence" value="ECO:0007669"/>
    <property type="project" value="InterPro"/>
</dbReference>
<feature type="transmembrane region" description="Helical" evidence="10">
    <location>
        <begin position="167"/>
        <end position="186"/>
    </location>
</feature>